<reference evidence="1 2" key="1">
    <citation type="submission" date="2017-02" db="EMBL/GenBank/DDBJ databases">
        <authorList>
            <person name="Peterson S.W."/>
        </authorList>
    </citation>
    <scope>NUCLEOTIDE SEQUENCE [LARGE SCALE GENOMIC DNA]</scope>
    <source>
        <strain evidence="1 2">DSM 45154</strain>
    </source>
</reference>
<sequence length="95" mass="9956">MYVVQGLSLAEVGMRVGAAGSVVARHLRRAGIAVRPPGGRLDLPVEEIAARFRAGESQRSLARAYGVALDTIKARLKSHAAGHADQSDKPVTGRG</sequence>
<proteinExistence type="predicted"/>
<gene>
    <name evidence="1" type="ORF">SAMN02745673_02185</name>
</gene>
<accession>A0A1T4QFR1</accession>
<name>A0A1T4QFR1_9ACTN</name>
<dbReference type="EMBL" id="FUWS01000005">
    <property type="protein sequence ID" value="SKA02088.1"/>
    <property type="molecule type" value="Genomic_DNA"/>
</dbReference>
<dbReference type="Proteomes" id="UP000190637">
    <property type="component" value="Unassembled WGS sequence"/>
</dbReference>
<protein>
    <recommendedName>
        <fullName evidence="3">Homeodomain-like domain-containing protein</fullName>
    </recommendedName>
</protein>
<evidence type="ECO:0008006" key="3">
    <source>
        <dbReference type="Google" id="ProtNLM"/>
    </source>
</evidence>
<organism evidence="1 2">
    <name type="scientific">Marinactinospora thermotolerans DSM 45154</name>
    <dbReference type="NCBI Taxonomy" id="1122192"/>
    <lineage>
        <taxon>Bacteria</taxon>
        <taxon>Bacillati</taxon>
        <taxon>Actinomycetota</taxon>
        <taxon>Actinomycetes</taxon>
        <taxon>Streptosporangiales</taxon>
        <taxon>Nocardiopsidaceae</taxon>
        <taxon>Marinactinospora</taxon>
    </lineage>
</organism>
<dbReference type="AlphaFoldDB" id="A0A1T4QFR1"/>
<evidence type="ECO:0000313" key="1">
    <source>
        <dbReference type="EMBL" id="SKA02088.1"/>
    </source>
</evidence>
<evidence type="ECO:0000313" key="2">
    <source>
        <dbReference type="Proteomes" id="UP000190637"/>
    </source>
</evidence>
<keyword evidence="2" id="KW-1185">Reference proteome</keyword>